<evidence type="ECO:0000313" key="1">
    <source>
        <dbReference type="EMBL" id="SAL10428.1"/>
    </source>
</evidence>
<dbReference type="EMBL" id="FCNW02000001">
    <property type="protein sequence ID" value="SAL10428.1"/>
    <property type="molecule type" value="Genomic_DNA"/>
</dbReference>
<dbReference type="Pfam" id="PF10667">
    <property type="entry name" value="DUF2486"/>
    <property type="match status" value="2"/>
</dbReference>
<evidence type="ECO:0000313" key="2">
    <source>
        <dbReference type="Proteomes" id="UP000054977"/>
    </source>
</evidence>
<reference evidence="1" key="1">
    <citation type="submission" date="2016-01" db="EMBL/GenBank/DDBJ databases">
        <authorList>
            <person name="Peeters C."/>
        </authorList>
    </citation>
    <scope>NUCLEOTIDE SEQUENCE [LARGE SCALE GENOMIC DNA]</scope>
    <source>
        <strain evidence="1">LMG 22934</strain>
    </source>
</reference>
<dbReference type="InterPro" id="IPR018924">
    <property type="entry name" value="DUF2486"/>
</dbReference>
<dbReference type="AlphaFoldDB" id="A0A158ES61"/>
<accession>A0A158ES61</accession>
<keyword evidence="2" id="KW-1185">Reference proteome</keyword>
<name>A0A158ES61_9BURK</name>
<dbReference type="OrthoDB" id="9035715at2"/>
<gene>
    <name evidence="1" type="ORF">AWB65_00147</name>
</gene>
<proteinExistence type="predicted"/>
<dbReference type="Proteomes" id="UP000054977">
    <property type="component" value="Unassembled WGS sequence"/>
</dbReference>
<evidence type="ECO:0008006" key="3">
    <source>
        <dbReference type="Google" id="ProtNLM"/>
    </source>
</evidence>
<protein>
    <recommendedName>
        <fullName evidence="3">DUF2486 family protein</fullName>
    </recommendedName>
</protein>
<comment type="caution">
    <text evidence="1">The sequence shown here is derived from an EMBL/GenBank/DDBJ whole genome shotgun (WGS) entry which is preliminary data.</text>
</comment>
<sequence>MSNTSDAFDTSIPVLTEVVVPGKPEYARTPGQDAPAIVAVDEYDAEFLAERLHGRFTSFLSGDGRELIESRCRDALREHSTWLVNQITREVALALESELTDWVREAVEEELVRRKKS</sequence>
<dbReference type="STRING" id="326474.AWB65_00147"/>
<organism evidence="1 2">
    <name type="scientific">Caballeronia humi</name>
    <dbReference type="NCBI Taxonomy" id="326474"/>
    <lineage>
        <taxon>Bacteria</taxon>
        <taxon>Pseudomonadati</taxon>
        <taxon>Pseudomonadota</taxon>
        <taxon>Betaproteobacteria</taxon>
        <taxon>Burkholderiales</taxon>
        <taxon>Burkholderiaceae</taxon>
        <taxon>Caballeronia</taxon>
    </lineage>
</organism>
<dbReference type="RefSeq" id="WP_087665319.1">
    <property type="nucleotide sequence ID" value="NZ_FCNW02000001.1"/>
</dbReference>